<protein>
    <recommendedName>
        <fullName evidence="5">Janus kinase and microtubule-interacting protein C-terminal domain-containing protein</fullName>
    </recommendedName>
</protein>
<proteinExistence type="inferred from homology"/>
<evidence type="ECO:0000313" key="6">
    <source>
        <dbReference type="Ensembl" id="ENSSSCP00045021468.1"/>
    </source>
</evidence>
<feature type="compositionally biased region" description="Basic and acidic residues" evidence="4">
    <location>
        <begin position="254"/>
        <end position="267"/>
    </location>
</feature>
<evidence type="ECO:0000256" key="4">
    <source>
        <dbReference type="SAM" id="MobiDB-lite"/>
    </source>
</evidence>
<evidence type="ECO:0000313" key="7">
    <source>
        <dbReference type="Proteomes" id="UP000694728"/>
    </source>
</evidence>
<feature type="coiled-coil region" evidence="3">
    <location>
        <begin position="18"/>
        <end position="97"/>
    </location>
</feature>
<sequence length="1015" mass="115848">MSKKGTGSRGKGDRAEALAALQAANEELRAKLTDIQIELQQEKSKVSRVEREKNQELKQVREHEQHKNAVLLTELKTKLHEEKMKELQAVRETLLRQHEAELLRVIKIKDNENQRLQALLHALREGAPDKVRTVLLSEAKEEAKKGFEVEKVKMQQEISELKGAKKQVEEALTMVIQADKIKAAEIRSVYHLHQEEISRIKKECEREIRRLMEEIKFKDRAVFVLERELGVQAGHAQRLQLQKEALDEQLSQVKETERHLGSPRREVPQASGAGDASDHSGSPEQQLDEKDARRFQLKIAELSAIIRKLEDRNALLSEERNELLKRLREAESQYKPLLEKNKRLTRKNEDLSHSLRRMENKLKFVTQENIEMRQRAGIIRRPSSLNDLDQSQDERDVDFLKLQIVEQQHLIDELSKTLETAGYVKSVLERDKLLRYRKQRKKMAKLPKPVVVETFFGYDEEASLESDGSSISYQTDRTDQTPCTPDDDLEEGLAKEEPELRFRQLTMEYQALQRAYALLQEQVGGTLDAEREVKTREQLQADVQRAQARIEDLEKALAEQGQDMKWIEEKQALYRRNQELVEKIKQMETEEARLKHEVQDAKDQNELLEFRILELEERERKSPAINFHHTPFVEGKSPLQAYCEAEGVTDILVTELMKKLDILGDNANLTNEEQVVVIQARTVLTLAEKWLQQIEETELALQRKMADLESEKELFSKQKGYLDEELDYRKQSLDQAHKVRHIQPPNPRRWGAWRELLTCRGGCWGPRGPSPRPRLGRACAQCDWRGVPRPLSRWRPWARRVAIRHAARLLLLALSTRASPASWMWLACLSTPWETISATSPKGCPFGVNPESASLTEASWGKWKGSSLEPQAAFQFQGADTKSSVALAPVGCRAGRFLQELSPHFLSGGGSHTPESGARAGQSFPAVWAERVTVLGRKGLIRGPQEAATGVAESGRGSGTCPLFAGRPGLSDRPPREQRHNFCPWGCWEGGGGQVHRGLCPGSPCCPAKRWQLDL</sequence>
<feature type="compositionally biased region" description="Low complexity" evidence="4">
    <location>
        <begin position="270"/>
        <end position="282"/>
    </location>
</feature>
<feature type="region of interest" description="Disordered" evidence="4">
    <location>
        <begin position="250"/>
        <end position="290"/>
    </location>
</feature>
<dbReference type="AlphaFoldDB" id="A0A8D1HU30"/>
<comment type="similarity">
    <text evidence="1">Belongs to the JAKMIP family.</text>
</comment>
<dbReference type="Ensembl" id="ENSSSCT00045030948.1">
    <property type="protein sequence ID" value="ENSSSCP00045021468.1"/>
    <property type="gene ID" value="ENSSSCG00045018023.1"/>
</dbReference>
<feature type="compositionally biased region" description="Polar residues" evidence="4">
    <location>
        <begin position="466"/>
        <end position="483"/>
    </location>
</feature>
<keyword evidence="2 3" id="KW-0175">Coiled coil</keyword>
<dbReference type="Pfam" id="PF16034">
    <property type="entry name" value="JAKMIP_CC3"/>
    <property type="match status" value="1"/>
</dbReference>
<accession>A0A8D1HU30</accession>
<feature type="coiled-coil region" evidence="3">
    <location>
        <begin position="292"/>
        <end position="375"/>
    </location>
</feature>
<evidence type="ECO:0000256" key="3">
    <source>
        <dbReference type="SAM" id="Coils"/>
    </source>
</evidence>
<evidence type="ECO:0000259" key="5">
    <source>
        <dbReference type="Pfam" id="PF16034"/>
    </source>
</evidence>
<dbReference type="PANTHER" id="PTHR18935">
    <property type="entry name" value="GOLGIN SUBFAMILY A MEMBER 4-LIKE ISOFORM X1"/>
    <property type="match status" value="1"/>
</dbReference>
<dbReference type="GO" id="GO:0008017">
    <property type="term" value="F:microtubule binding"/>
    <property type="evidence" value="ECO:0007669"/>
    <property type="project" value="InterPro"/>
</dbReference>
<feature type="coiled-coil region" evidence="3">
    <location>
        <begin position="687"/>
        <end position="718"/>
    </location>
</feature>
<feature type="region of interest" description="Disordered" evidence="4">
    <location>
        <begin position="466"/>
        <end position="489"/>
    </location>
</feature>
<dbReference type="GO" id="GO:0019900">
    <property type="term" value="F:kinase binding"/>
    <property type="evidence" value="ECO:0007669"/>
    <property type="project" value="InterPro"/>
</dbReference>
<name>A0A8D1HU30_PIG</name>
<evidence type="ECO:0000256" key="2">
    <source>
        <dbReference type="ARBA" id="ARBA00023054"/>
    </source>
</evidence>
<dbReference type="InterPro" id="IPR031994">
    <property type="entry name" value="JAKMIP_C"/>
</dbReference>
<dbReference type="InterPro" id="IPR024836">
    <property type="entry name" value="JAKMIP"/>
</dbReference>
<organism evidence="6 7">
    <name type="scientific">Sus scrofa</name>
    <name type="common">Pig</name>
    <dbReference type="NCBI Taxonomy" id="9823"/>
    <lineage>
        <taxon>Eukaryota</taxon>
        <taxon>Metazoa</taxon>
        <taxon>Chordata</taxon>
        <taxon>Craniata</taxon>
        <taxon>Vertebrata</taxon>
        <taxon>Euteleostomi</taxon>
        <taxon>Mammalia</taxon>
        <taxon>Eutheria</taxon>
        <taxon>Laurasiatheria</taxon>
        <taxon>Artiodactyla</taxon>
        <taxon>Suina</taxon>
        <taxon>Suidae</taxon>
        <taxon>Sus</taxon>
    </lineage>
</organism>
<evidence type="ECO:0000256" key="1">
    <source>
        <dbReference type="ARBA" id="ARBA00005239"/>
    </source>
</evidence>
<feature type="coiled-coil region" evidence="3">
    <location>
        <begin position="502"/>
        <end position="618"/>
    </location>
</feature>
<reference evidence="6" key="1">
    <citation type="submission" date="2025-08" db="UniProtKB">
        <authorList>
            <consortium name="Ensembl"/>
        </authorList>
    </citation>
    <scope>IDENTIFICATION</scope>
</reference>
<feature type="domain" description="Janus kinase and microtubule-interacting protein C-terminal" evidence="5">
    <location>
        <begin position="429"/>
        <end position="626"/>
    </location>
</feature>
<dbReference type="PANTHER" id="PTHR18935:SF9">
    <property type="entry name" value="JANUS KINASE AND MICROTUBULE-INTERACTING PROTEIN 3"/>
    <property type="match status" value="1"/>
</dbReference>
<dbReference type="Proteomes" id="UP000694728">
    <property type="component" value="Unplaced"/>
</dbReference>